<dbReference type="Gene3D" id="3.50.50.60">
    <property type="entry name" value="FAD/NAD(P)-binding domain"/>
    <property type="match status" value="1"/>
</dbReference>
<proteinExistence type="predicted"/>
<feature type="region of interest" description="Disordered" evidence="1">
    <location>
        <begin position="477"/>
        <end position="524"/>
    </location>
</feature>
<protein>
    <submittedName>
        <fullName evidence="3">NAD(P)/FAD-dependent oxidoreductase</fullName>
    </submittedName>
</protein>
<dbReference type="NCBIfam" id="NF005547">
    <property type="entry name" value="PRK07208.1-3"/>
    <property type="match status" value="1"/>
</dbReference>
<evidence type="ECO:0000313" key="3">
    <source>
        <dbReference type="EMBL" id="MDS9470060.1"/>
    </source>
</evidence>
<dbReference type="PRINTS" id="PR00419">
    <property type="entry name" value="ADXRDTASE"/>
</dbReference>
<accession>A0ABU2HZT3</accession>
<dbReference type="EMBL" id="JAVQLW010000005">
    <property type="protein sequence ID" value="MDS9470060.1"/>
    <property type="molecule type" value="Genomic_DNA"/>
</dbReference>
<name>A0ABU2HZT3_9RHOB</name>
<evidence type="ECO:0000256" key="1">
    <source>
        <dbReference type="SAM" id="MobiDB-lite"/>
    </source>
</evidence>
<dbReference type="PANTHER" id="PTHR21197:SF0">
    <property type="entry name" value="UDP-GALACTOPYRANOSE MUTASE"/>
    <property type="match status" value="1"/>
</dbReference>
<sequence>MTQDHHTVAILGAGPAGLTAAYCLQKQDGRYRPVIFEAQHIVGGLSRTECLDGYRFDIGGHRFFTKIPEIEAMWREVLGKEMIRVQRQSRIHYRGKFFDYPLKPLNALRNIGPYETIRILLSLLKWRVRPSPREDTFTQWVINRFGGRLYMHFFHSYTLKVWGTQPQEIRADWAAQRIQNLSLWRAITTSFGGRNKSRSLIEEFDYPRLGPGQMWEETAQQVTKAGGELQLGTEVVKLRRDGMRITEIGTRPRHAGPDAPITWAAASHVISSLDLRTLIRRIDPPPPPEVCAAAEKLRYRDFLIVTLILDHPDPFPDNWIYVHTDVKVGRIQNFRAWSRDMVPDQHTSSIGMEYFCQKGDGLWAMPDDELRALAASELEQLGLAKANTVIKGAVIRQPKAYPVYDNEYQKALSVIRPWLSQLENFQTVGRNGLHRYNNQDHSMLSAMYAVENIRGANHDLWNVNVERSYHEEFEVAKPAAAEPDGPAAAPLRPDPGSALGSQSFPAPGWAKGKDGQVPTARTVR</sequence>
<dbReference type="NCBIfam" id="NF005545">
    <property type="entry name" value="PRK07208.1-1"/>
    <property type="match status" value="1"/>
</dbReference>
<dbReference type="Proteomes" id="UP001269144">
    <property type="component" value="Unassembled WGS sequence"/>
</dbReference>
<feature type="domain" description="Amine oxidase" evidence="2">
    <location>
        <begin position="16"/>
        <end position="383"/>
    </location>
</feature>
<keyword evidence="4" id="KW-1185">Reference proteome</keyword>
<evidence type="ECO:0000313" key="4">
    <source>
        <dbReference type="Proteomes" id="UP001269144"/>
    </source>
</evidence>
<dbReference type="SUPFAM" id="SSF51971">
    <property type="entry name" value="Nucleotide-binding domain"/>
    <property type="match status" value="1"/>
</dbReference>
<dbReference type="InterPro" id="IPR002937">
    <property type="entry name" value="Amino_oxidase"/>
</dbReference>
<evidence type="ECO:0000259" key="2">
    <source>
        <dbReference type="Pfam" id="PF01593"/>
    </source>
</evidence>
<comment type="caution">
    <text evidence="3">The sequence shown here is derived from an EMBL/GenBank/DDBJ whole genome shotgun (WGS) entry which is preliminary data.</text>
</comment>
<reference evidence="4" key="1">
    <citation type="submission" date="2023-07" db="EMBL/GenBank/DDBJ databases">
        <title>Paracoccus sp. MBLB3053 whole genome sequence.</title>
        <authorList>
            <person name="Hwang C.Y."/>
            <person name="Cho E.-S."/>
            <person name="Seo M.-J."/>
        </authorList>
    </citation>
    <scope>NUCLEOTIDE SEQUENCE [LARGE SCALE GENOMIC DNA]</scope>
    <source>
        <strain evidence="4">MBLB3053</strain>
    </source>
</reference>
<organism evidence="3 4">
    <name type="scientific">Paracoccus aurantius</name>
    <dbReference type="NCBI Taxonomy" id="3073814"/>
    <lineage>
        <taxon>Bacteria</taxon>
        <taxon>Pseudomonadati</taxon>
        <taxon>Pseudomonadota</taxon>
        <taxon>Alphaproteobacteria</taxon>
        <taxon>Rhodobacterales</taxon>
        <taxon>Paracoccaceae</taxon>
        <taxon>Paracoccus</taxon>
    </lineage>
</organism>
<dbReference type="PANTHER" id="PTHR21197">
    <property type="entry name" value="UDP-GALACTOPYRANOSE MUTASE"/>
    <property type="match status" value="1"/>
</dbReference>
<feature type="compositionally biased region" description="Low complexity" evidence="1">
    <location>
        <begin position="477"/>
        <end position="490"/>
    </location>
</feature>
<dbReference type="RefSeq" id="WP_311162859.1">
    <property type="nucleotide sequence ID" value="NZ_JAVQLW010000005.1"/>
</dbReference>
<dbReference type="Pfam" id="PF01593">
    <property type="entry name" value="Amino_oxidase"/>
    <property type="match status" value="1"/>
</dbReference>
<dbReference type="NCBIfam" id="NF005548">
    <property type="entry name" value="PRK07208.1-4"/>
    <property type="match status" value="1"/>
</dbReference>
<dbReference type="InterPro" id="IPR036188">
    <property type="entry name" value="FAD/NAD-bd_sf"/>
</dbReference>
<gene>
    <name evidence="3" type="ORF">RGQ15_21135</name>
</gene>